<name>A0A075WLJ9_ARCFL</name>
<protein>
    <submittedName>
        <fullName evidence="1">Uncharacterized protein</fullName>
    </submittedName>
</protein>
<dbReference type="RefSeq" id="WP_156029548.1">
    <property type="nucleotide sequence ID" value="NZ_CP006577.1"/>
</dbReference>
<sequence>MYKLIEIRKENYLITHERYSSFDFKSPNGKEIKFKTKLPRKEMKKD</sequence>
<dbReference type="KEGG" id="afg:AFULGI_00016740"/>
<organism evidence="1 2">
    <name type="scientific">Archaeoglobus fulgidus DSM 8774</name>
    <dbReference type="NCBI Taxonomy" id="1344584"/>
    <lineage>
        <taxon>Archaea</taxon>
        <taxon>Methanobacteriati</taxon>
        <taxon>Methanobacteriota</taxon>
        <taxon>Archaeoglobi</taxon>
        <taxon>Archaeoglobales</taxon>
        <taxon>Archaeoglobaceae</taxon>
        <taxon>Archaeoglobus</taxon>
    </lineage>
</organism>
<evidence type="ECO:0000313" key="2">
    <source>
        <dbReference type="Proteomes" id="UP000028501"/>
    </source>
</evidence>
<dbReference type="EMBL" id="CP006577">
    <property type="protein sequence ID" value="AIG98433.1"/>
    <property type="molecule type" value="Genomic_DNA"/>
</dbReference>
<dbReference type="Proteomes" id="UP000028501">
    <property type="component" value="Chromosome"/>
</dbReference>
<reference evidence="1 2" key="1">
    <citation type="submission" date="2013-07" db="EMBL/GenBank/DDBJ databases">
        <title>Genome of Archaeoglobus fulgidus.</title>
        <authorList>
            <person name="Fiebig A."/>
            <person name="Birkeland N.-K."/>
        </authorList>
    </citation>
    <scope>NUCLEOTIDE SEQUENCE [LARGE SCALE GENOMIC DNA]</scope>
    <source>
        <strain evidence="1 2">DSM 8774</strain>
    </source>
</reference>
<evidence type="ECO:0000313" key="1">
    <source>
        <dbReference type="EMBL" id="AIG98433.1"/>
    </source>
</evidence>
<dbReference type="AlphaFoldDB" id="A0A075WLJ9"/>
<gene>
    <name evidence="1" type="ORF">AFULGI_00016740</name>
</gene>
<dbReference type="HOGENOM" id="CLU_3178373_0_0_2"/>
<dbReference type="GeneID" id="42809708"/>
<proteinExistence type="predicted"/>
<accession>A0A075WLJ9</accession>